<evidence type="ECO:0000256" key="1">
    <source>
        <dbReference type="PIRSR" id="PIRSR605502-1"/>
    </source>
</evidence>
<dbReference type="Proteomes" id="UP000594468">
    <property type="component" value="Chromosome"/>
</dbReference>
<dbReference type="InterPro" id="IPR005502">
    <property type="entry name" value="Ribosyl_crysJ1"/>
</dbReference>
<feature type="binding site" evidence="1">
    <location>
        <position position="168"/>
    </location>
    <ligand>
        <name>Mg(2+)</name>
        <dbReference type="ChEBI" id="CHEBI:18420"/>
        <label>1</label>
    </ligand>
</feature>
<gene>
    <name evidence="2" type="ORF">G4Y79_14425</name>
</gene>
<dbReference type="Pfam" id="PF03747">
    <property type="entry name" value="ADP_ribosyl_GH"/>
    <property type="match status" value="1"/>
</dbReference>
<comment type="cofactor">
    <cofactor evidence="1">
        <name>Mg(2+)</name>
        <dbReference type="ChEBI" id="CHEBI:18420"/>
    </cofactor>
    <text evidence="1">Binds 2 magnesium ions per subunit.</text>
</comment>
<keyword evidence="1" id="KW-0479">Metal-binding</keyword>
<organism evidence="2 3">
    <name type="scientific">Phototrophicus methaneseepsis</name>
    <dbReference type="NCBI Taxonomy" id="2710758"/>
    <lineage>
        <taxon>Bacteria</taxon>
        <taxon>Bacillati</taxon>
        <taxon>Chloroflexota</taxon>
        <taxon>Candidatus Thermofontia</taxon>
        <taxon>Phototrophicales</taxon>
        <taxon>Phototrophicaceae</taxon>
        <taxon>Phototrophicus</taxon>
    </lineage>
</organism>
<dbReference type="EMBL" id="CP062983">
    <property type="protein sequence ID" value="QPC80904.1"/>
    <property type="molecule type" value="Genomic_DNA"/>
</dbReference>
<dbReference type="GO" id="GO:0046872">
    <property type="term" value="F:metal ion binding"/>
    <property type="evidence" value="ECO:0007669"/>
    <property type="project" value="UniProtKB-KW"/>
</dbReference>
<dbReference type="AlphaFoldDB" id="A0A7S8E5S4"/>
<evidence type="ECO:0000313" key="3">
    <source>
        <dbReference type="Proteomes" id="UP000594468"/>
    </source>
</evidence>
<dbReference type="GO" id="GO:0016787">
    <property type="term" value="F:hydrolase activity"/>
    <property type="evidence" value="ECO:0007669"/>
    <property type="project" value="UniProtKB-KW"/>
</dbReference>
<protein>
    <submittedName>
        <fullName evidence="2">ADP-ribosylglycohydrolase family protein</fullName>
    </submittedName>
</protein>
<keyword evidence="3" id="KW-1185">Reference proteome</keyword>
<sequence>MYDVGDCIHPLLAGFALGDALGYATQGRSLEAIRQQYGDAGITTMPDYSEATPRFARLMAEPEKGELILFSEVPGTDVLVKMACEKLPPEHYLKQLVAYFVDDPIYETALLRVGHVLGWGSEERALRHLGQGEHAAEILSMALYCILRYEDSLPRAVLRAANTDGASDKLAAIVGMVMTIYHGMDSIPSGWCRTVPDFSQLPTLVERLAGTIQERLR</sequence>
<dbReference type="InterPro" id="IPR036705">
    <property type="entry name" value="Ribosyl_crysJ1_sf"/>
</dbReference>
<reference evidence="2 3" key="1">
    <citation type="submission" date="2020-02" db="EMBL/GenBank/DDBJ databases">
        <authorList>
            <person name="Zheng R.K."/>
            <person name="Sun C.M."/>
        </authorList>
    </citation>
    <scope>NUCLEOTIDE SEQUENCE [LARGE SCALE GENOMIC DNA]</scope>
    <source>
        <strain evidence="3">rifampicinis</strain>
    </source>
</reference>
<accession>A0A7S8E5S4</accession>
<dbReference type="SUPFAM" id="SSF101478">
    <property type="entry name" value="ADP-ribosylglycohydrolase"/>
    <property type="match status" value="1"/>
</dbReference>
<name>A0A7S8E5S4_9CHLR</name>
<evidence type="ECO:0000313" key="2">
    <source>
        <dbReference type="EMBL" id="QPC80904.1"/>
    </source>
</evidence>
<proteinExistence type="predicted"/>
<keyword evidence="2" id="KW-0378">Hydrolase</keyword>
<dbReference type="Gene3D" id="1.10.4080.10">
    <property type="entry name" value="ADP-ribosylation/Crystallin J1"/>
    <property type="match status" value="1"/>
</dbReference>
<keyword evidence="1" id="KW-0460">Magnesium</keyword>
<dbReference type="RefSeq" id="WP_195168979.1">
    <property type="nucleotide sequence ID" value="NZ_CP062983.1"/>
</dbReference>
<dbReference type="KEGG" id="pmet:G4Y79_14425"/>